<dbReference type="SUPFAM" id="SSF52172">
    <property type="entry name" value="CheY-like"/>
    <property type="match status" value="1"/>
</dbReference>
<dbReference type="InterPro" id="IPR003661">
    <property type="entry name" value="HisK_dim/P_dom"/>
</dbReference>
<evidence type="ECO:0000256" key="11">
    <source>
        <dbReference type="ARBA" id="ARBA00023163"/>
    </source>
</evidence>
<dbReference type="InterPro" id="IPR036097">
    <property type="entry name" value="HisK_dim/P_sf"/>
</dbReference>
<evidence type="ECO:0000256" key="2">
    <source>
        <dbReference type="ARBA" id="ARBA00012438"/>
    </source>
</evidence>
<dbReference type="PROSITE" id="PS00041">
    <property type="entry name" value="HTH_ARAC_FAMILY_1"/>
    <property type="match status" value="1"/>
</dbReference>
<dbReference type="InterPro" id="IPR018062">
    <property type="entry name" value="HTH_AraC-typ_CS"/>
</dbReference>
<evidence type="ECO:0000256" key="6">
    <source>
        <dbReference type="ARBA" id="ARBA00022777"/>
    </source>
</evidence>
<dbReference type="PRINTS" id="PR00344">
    <property type="entry name" value="BCTRLSENSOR"/>
</dbReference>
<dbReference type="PANTHER" id="PTHR43547:SF2">
    <property type="entry name" value="HYBRID SIGNAL TRANSDUCTION HISTIDINE KINASE C"/>
    <property type="match status" value="1"/>
</dbReference>
<evidence type="ECO:0000259" key="14">
    <source>
        <dbReference type="PROSITE" id="PS50109"/>
    </source>
</evidence>
<keyword evidence="8" id="KW-0902">Two-component regulatory system</keyword>
<dbReference type="Pfam" id="PF07494">
    <property type="entry name" value="Reg_prop"/>
    <property type="match status" value="2"/>
</dbReference>
<dbReference type="SUPFAM" id="SSF50998">
    <property type="entry name" value="Quinoprotein alcohol dehydrogenase-like"/>
    <property type="match status" value="1"/>
</dbReference>
<dbReference type="Pfam" id="PF00512">
    <property type="entry name" value="HisKA"/>
    <property type="match status" value="1"/>
</dbReference>
<dbReference type="SUPFAM" id="SSF46689">
    <property type="entry name" value="Homeodomain-like"/>
    <property type="match status" value="1"/>
</dbReference>
<dbReference type="PROSITE" id="PS50110">
    <property type="entry name" value="RESPONSE_REGULATORY"/>
    <property type="match status" value="1"/>
</dbReference>
<keyword evidence="7" id="KW-0067">ATP-binding</keyword>
<dbReference type="GO" id="GO:0003700">
    <property type="term" value="F:DNA-binding transcription factor activity"/>
    <property type="evidence" value="ECO:0007669"/>
    <property type="project" value="InterPro"/>
</dbReference>
<dbReference type="InterPro" id="IPR015943">
    <property type="entry name" value="WD40/YVTN_repeat-like_dom_sf"/>
</dbReference>
<dbReference type="EC" id="2.7.13.3" evidence="2"/>
<dbReference type="PROSITE" id="PS50109">
    <property type="entry name" value="HIS_KIN"/>
    <property type="match status" value="1"/>
</dbReference>
<dbReference type="EMBL" id="CP165625">
    <property type="protein sequence ID" value="XDU94386.1"/>
    <property type="molecule type" value="Genomic_DNA"/>
</dbReference>
<evidence type="ECO:0000256" key="8">
    <source>
        <dbReference type="ARBA" id="ARBA00023012"/>
    </source>
</evidence>
<keyword evidence="4" id="KW-0808">Transferase</keyword>
<dbReference type="InterPro" id="IPR018060">
    <property type="entry name" value="HTH_AraC"/>
</dbReference>
<dbReference type="CDD" id="cd17574">
    <property type="entry name" value="REC_OmpR"/>
    <property type="match status" value="1"/>
</dbReference>
<feature type="domain" description="Histidine kinase" evidence="14">
    <location>
        <begin position="861"/>
        <end position="1094"/>
    </location>
</feature>
<dbReference type="Gene3D" id="1.10.287.130">
    <property type="match status" value="1"/>
</dbReference>
<comment type="catalytic activity">
    <reaction evidence="1">
        <text>ATP + protein L-histidine = ADP + protein N-phospho-L-histidine.</text>
        <dbReference type="EC" id="2.7.13.3"/>
    </reaction>
</comment>
<keyword evidence="6" id="KW-0418">Kinase</keyword>
<dbReference type="InterPro" id="IPR001789">
    <property type="entry name" value="Sig_transdc_resp-reg_receiver"/>
</dbReference>
<dbReference type="PROSITE" id="PS01124">
    <property type="entry name" value="HTH_ARAC_FAMILY_2"/>
    <property type="match status" value="1"/>
</dbReference>
<dbReference type="SMART" id="SM00448">
    <property type="entry name" value="REC"/>
    <property type="match status" value="1"/>
</dbReference>
<evidence type="ECO:0000256" key="7">
    <source>
        <dbReference type="ARBA" id="ARBA00022840"/>
    </source>
</evidence>
<dbReference type="Pfam" id="PF12833">
    <property type="entry name" value="HTH_18"/>
    <property type="match status" value="1"/>
</dbReference>
<dbReference type="CDD" id="cd00082">
    <property type="entry name" value="HisKA"/>
    <property type="match status" value="1"/>
</dbReference>
<dbReference type="InterPro" id="IPR013783">
    <property type="entry name" value="Ig-like_fold"/>
</dbReference>
<evidence type="ECO:0000259" key="15">
    <source>
        <dbReference type="PROSITE" id="PS50110"/>
    </source>
</evidence>
<dbReference type="InterPro" id="IPR036890">
    <property type="entry name" value="HATPase_C_sf"/>
</dbReference>
<dbReference type="InterPro" id="IPR009057">
    <property type="entry name" value="Homeodomain-like_sf"/>
</dbReference>
<dbReference type="SMART" id="SM00342">
    <property type="entry name" value="HTH_ARAC"/>
    <property type="match status" value="1"/>
</dbReference>
<keyword evidence="10" id="KW-0238">DNA-binding</keyword>
<dbReference type="InterPro" id="IPR003594">
    <property type="entry name" value="HATPase_dom"/>
</dbReference>
<dbReference type="SMART" id="SM00388">
    <property type="entry name" value="HisKA"/>
    <property type="match status" value="1"/>
</dbReference>
<dbReference type="InterPro" id="IPR011006">
    <property type="entry name" value="CheY-like_superfamily"/>
</dbReference>
<dbReference type="GO" id="GO:0000155">
    <property type="term" value="F:phosphorelay sensor kinase activity"/>
    <property type="evidence" value="ECO:0007669"/>
    <property type="project" value="InterPro"/>
</dbReference>
<evidence type="ECO:0000256" key="1">
    <source>
        <dbReference type="ARBA" id="ARBA00000085"/>
    </source>
</evidence>
<dbReference type="InterPro" id="IPR004358">
    <property type="entry name" value="Sig_transdc_His_kin-like_C"/>
</dbReference>
<dbReference type="PANTHER" id="PTHR43547">
    <property type="entry name" value="TWO-COMPONENT HISTIDINE KINASE"/>
    <property type="match status" value="1"/>
</dbReference>
<proteinExistence type="predicted"/>
<dbReference type="FunFam" id="2.60.40.10:FF:000791">
    <property type="entry name" value="Two-component system sensor histidine kinase/response regulator"/>
    <property type="match status" value="1"/>
</dbReference>
<evidence type="ECO:0000256" key="9">
    <source>
        <dbReference type="ARBA" id="ARBA00023015"/>
    </source>
</evidence>
<sequence length="1393" mass="159225">MKRILFVCYLVLLSLTIWSQNQVEKYRFVNIKESISQIGVQTIIQDHYGFIWLGTSGAGLNKFDGTEYKIYKFKPNDPTSLSNNTINCSYLDSKNRLWFGTDDGLNLYDYKNDCFKRILLSEFKRNKVKVLVKSLIGDNRGSLFIGTLELGLFKLDLNTFKVEKISFQETNLPTTVSINALKVDSKGKVYAGTDKGLKEFDAKTNTLRRSIFKNKEGFKSINEPVQCLLIESDNIWIGTVSTGLFKIKRNDNSKNHLFEISHFQISPNRLLSIITLPDKTVMCGTENDGLFHIDANGQILNHYLSSKSERKNILCNSIWYLFLDRNERIWIGYYNEGIGIYDKLYDKFDNLECLPGIANSLQISSVTSIVKDHLNRFWIAMDGGGIDVFEPKSGHYTHISSTENKVFSGLTNNYVEALFIDSKQNIWAGTWNGGLYFLKNGDKKFINFTVKNTGGGLISNNIISIAEDLDGIMWCASRDKGLHSYNPETGKFTNHRSAPFLKHRISESYVSKVLVDKKGNLWVATRNIGLFKIKKLAGNTFSIVSMANRMSKEFKNYAKTEDILSLYEGEDGSIWIGTKGAGLCKYSGKTDSFNWYNKANGLEADNIVGIIGDLEGNIWLSSNSGIARLDVKTNTITSYTKNDGLLSNDFNRNATFRDEKGIIYFGGYSGLDYFNPSNIMVNNVLPSLYLTDFKLFNKTVTTNQEGSPLKSVIGSTRNITLNNSQSVFTIEYTGINYTRPEKNQYAYYLEGLEKSWNYVGRSKSATYTNLGQGDYIFKLKSANSDGKWNKEILELKITVLPPWWKSNLAWFSYVVLFFLGIYYINKMMLIRLSKKEEIALEQSRKLQEKALNEKKFQFFTNISHELRTPLALIKNPIEDIIRDDSLNLPIRTKEKLTIIHKNTNRLYRLLNELLDFRKLESNKVKVKAVKLNLLDFIKDIVIHFREELSIKGIEFDLDSDVADVSIWSDAGMLEKIIFNILSNAIKVTPNGGAININVQSTDKLFHLPLVHKTEGVKVVEIIVSDTGPGIEKGELEKIFERFYQVENLNKSYYGGTGIGLELVRDFVRLHKGEIKVDSKVGEGTSFTIILPIGKSHFDDDEIFLDSVEVQVKNEQAIINLEIDVEKEKVEEIIVIDDNLHKYTLLIVEDNYEFRDYLKNELENEYKVLVANNGKRGMDLVNEFLPDIILTDVMMPEMDGFDFCEKIKGDLRTSHIPLLMLTAKTEIEDRIEGIEMGADAYMAKPFDMRLLRLRLSQLITSRQLIFNKYFSLISEVPEGGKTLSLDKEFIEKVLNYIKENINNPDLNIELLATQVKLSRSQFYRKIKVLTNQTANEFLRNVRLQKAKQILENENLSISDVCYKTGFSSPSYFTKCFKSYFEMLPTDVKIKKNEL</sequence>
<accession>A0AB39VZ69</accession>
<keyword evidence="5" id="KW-0547">Nucleotide-binding</keyword>
<evidence type="ECO:0000256" key="12">
    <source>
        <dbReference type="PROSITE-ProRule" id="PRU00169"/>
    </source>
</evidence>
<dbReference type="Gene3D" id="2.60.40.10">
    <property type="entry name" value="Immunoglobulins"/>
    <property type="match status" value="1"/>
</dbReference>
<keyword evidence="9" id="KW-0805">Transcription regulation</keyword>
<feature type="domain" description="HTH araC/xylS-type" evidence="13">
    <location>
        <begin position="1290"/>
        <end position="1389"/>
    </location>
</feature>
<evidence type="ECO:0000256" key="10">
    <source>
        <dbReference type="ARBA" id="ARBA00023125"/>
    </source>
</evidence>
<reference evidence="16" key="1">
    <citation type="submission" date="2024-07" db="EMBL/GenBank/DDBJ databases">
        <authorList>
            <person name="Biller S.J."/>
        </authorList>
    </citation>
    <scope>NUCLEOTIDE SEQUENCE</scope>
    <source>
        <strain evidence="16">WC2409</strain>
    </source>
</reference>
<dbReference type="SUPFAM" id="SSF47384">
    <property type="entry name" value="Homodimeric domain of signal transducing histidine kinase"/>
    <property type="match status" value="1"/>
</dbReference>
<feature type="modified residue" description="4-aspartylphosphate" evidence="12">
    <location>
        <position position="1191"/>
    </location>
</feature>
<dbReference type="Gene3D" id="3.40.50.2300">
    <property type="match status" value="1"/>
</dbReference>
<dbReference type="GO" id="GO:0005524">
    <property type="term" value="F:ATP binding"/>
    <property type="evidence" value="ECO:0007669"/>
    <property type="project" value="UniProtKB-KW"/>
</dbReference>
<organism evidence="16">
    <name type="scientific">Flavobacterium sp. WC2409</name>
    <dbReference type="NCBI Taxonomy" id="3234139"/>
    <lineage>
        <taxon>Bacteria</taxon>
        <taxon>Pseudomonadati</taxon>
        <taxon>Bacteroidota</taxon>
        <taxon>Flavobacteriia</taxon>
        <taxon>Flavobacteriales</taxon>
        <taxon>Flavobacteriaceae</taxon>
        <taxon>Flavobacterium</taxon>
    </lineage>
</organism>
<dbReference type="Pfam" id="PF02518">
    <property type="entry name" value="HATPase_c"/>
    <property type="match status" value="1"/>
</dbReference>
<dbReference type="SMART" id="SM00387">
    <property type="entry name" value="HATPase_c"/>
    <property type="match status" value="1"/>
</dbReference>
<dbReference type="FunFam" id="3.30.565.10:FF:000037">
    <property type="entry name" value="Hybrid sensor histidine kinase/response regulator"/>
    <property type="match status" value="1"/>
</dbReference>
<keyword evidence="11" id="KW-0804">Transcription</keyword>
<dbReference type="GO" id="GO:0043565">
    <property type="term" value="F:sequence-specific DNA binding"/>
    <property type="evidence" value="ECO:0007669"/>
    <property type="project" value="InterPro"/>
</dbReference>
<dbReference type="FunFam" id="1.10.287.130:FF:000045">
    <property type="entry name" value="Two-component system sensor histidine kinase/response regulator"/>
    <property type="match status" value="1"/>
</dbReference>
<dbReference type="Pfam" id="PF07495">
    <property type="entry name" value="Y_Y_Y"/>
    <property type="match status" value="1"/>
</dbReference>
<dbReference type="Pfam" id="PF00072">
    <property type="entry name" value="Response_reg"/>
    <property type="match status" value="1"/>
</dbReference>
<dbReference type="InterPro" id="IPR011047">
    <property type="entry name" value="Quinoprotein_ADH-like_sf"/>
</dbReference>
<evidence type="ECO:0000256" key="3">
    <source>
        <dbReference type="ARBA" id="ARBA00022553"/>
    </source>
</evidence>
<gene>
    <name evidence="16" type="ORF">AB3G34_10810</name>
</gene>
<dbReference type="InterPro" id="IPR011123">
    <property type="entry name" value="Y_Y_Y"/>
</dbReference>
<dbReference type="Gene3D" id="3.30.565.10">
    <property type="entry name" value="Histidine kinase-like ATPase, C-terminal domain"/>
    <property type="match status" value="1"/>
</dbReference>
<dbReference type="Gene3D" id="2.130.10.10">
    <property type="entry name" value="YVTN repeat-like/Quinoprotein amine dehydrogenase"/>
    <property type="match status" value="2"/>
</dbReference>
<dbReference type="Gene3D" id="1.10.10.60">
    <property type="entry name" value="Homeodomain-like"/>
    <property type="match status" value="2"/>
</dbReference>
<name>A0AB39VZ69_9FLAO</name>
<keyword evidence="3 12" id="KW-0597">Phosphoprotein</keyword>
<dbReference type="RefSeq" id="WP_369752460.1">
    <property type="nucleotide sequence ID" value="NZ_CP165625.1"/>
</dbReference>
<dbReference type="InterPro" id="IPR005467">
    <property type="entry name" value="His_kinase_dom"/>
</dbReference>
<evidence type="ECO:0000313" key="16">
    <source>
        <dbReference type="EMBL" id="XDU94386.1"/>
    </source>
</evidence>
<evidence type="ECO:0000259" key="13">
    <source>
        <dbReference type="PROSITE" id="PS01124"/>
    </source>
</evidence>
<protein>
    <recommendedName>
        <fullName evidence="2">histidine kinase</fullName>
        <ecNumber evidence="2">2.7.13.3</ecNumber>
    </recommendedName>
</protein>
<dbReference type="InterPro" id="IPR011110">
    <property type="entry name" value="Reg_prop"/>
</dbReference>
<feature type="domain" description="Response regulatory" evidence="15">
    <location>
        <begin position="1143"/>
        <end position="1258"/>
    </location>
</feature>
<dbReference type="SUPFAM" id="SSF63829">
    <property type="entry name" value="Calcium-dependent phosphotriesterase"/>
    <property type="match status" value="1"/>
</dbReference>
<dbReference type="SUPFAM" id="SSF55874">
    <property type="entry name" value="ATPase domain of HSP90 chaperone/DNA topoisomerase II/histidine kinase"/>
    <property type="match status" value="1"/>
</dbReference>
<evidence type="ECO:0000256" key="5">
    <source>
        <dbReference type="ARBA" id="ARBA00022741"/>
    </source>
</evidence>
<evidence type="ECO:0000256" key="4">
    <source>
        <dbReference type="ARBA" id="ARBA00022679"/>
    </source>
</evidence>